<comment type="caution">
    <text evidence="3">The sequence shown here is derived from an EMBL/GenBank/DDBJ whole genome shotgun (WGS) entry which is preliminary data.</text>
</comment>
<feature type="compositionally biased region" description="Basic and acidic residues" evidence="1">
    <location>
        <begin position="65"/>
        <end position="80"/>
    </location>
</feature>
<organism evidence="3 4">
    <name type="scientific">Natronospira bacteriovora</name>
    <dbReference type="NCBI Taxonomy" id="3069753"/>
    <lineage>
        <taxon>Bacteria</taxon>
        <taxon>Pseudomonadati</taxon>
        <taxon>Pseudomonadota</taxon>
        <taxon>Gammaproteobacteria</taxon>
        <taxon>Natronospirales</taxon>
        <taxon>Natronospiraceae</taxon>
        <taxon>Natronospira</taxon>
    </lineage>
</organism>
<reference evidence="3 4" key="1">
    <citation type="submission" date="2023-08" db="EMBL/GenBank/DDBJ databases">
        <title>Whole-genome sequencing of halo(alkali)philic microorganisms from hypersaline lakes.</title>
        <authorList>
            <person name="Sorokin D.Y."/>
            <person name="Abbas B."/>
            <person name="Merkel A.Y."/>
        </authorList>
    </citation>
    <scope>NUCLEOTIDE SEQUENCE [LARGE SCALE GENOMIC DNA]</scope>
    <source>
        <strain evidence="3 4">AB-CW4</strain>
    </source>
</reference>
<accession>A0ABU0W6J1</accession>
<dbReference type="NCBIfam" id="TIGR02098">
    <property type="entry name" value="MJ0042_CXXC"/>
    <property type="match status" value="1"/>
</dbReference>
<dbReference type="Pfam" id="PF13717">
    <property type="entry name" value="Zn_ribbon_4"/>
    <property type="match status" value="1"/>
</dbReference>
<dbReference type="EMBL" id="JAVDDT010000003">
    <property type="protein sequence ID" value="MDQ2069641.1"/>
    <property type="molecule type" value="Genomic_DNA"/>
</dbReference>
<name>A0ABU0W6J1_9GAMM</name>
<dbReference type="Pfam" id="PF11906">
    <property type="entry name" value="DUF3426"/>
    <property type="match status" value="1"/>
</dbReference>
<gene>
    <name evidence="3" type="ORF">RBH19_07135</name>
</gene>
<sequence>MFTQCPQCGSYFRVREAQLNAANGKVRCSLCTATFNARDNLHEQLPRRDELTAEQDSDTTTDEAVVERDPRTPDLFDEQRPAAPAPDETRPEAPARDHGNDLPDSDTAMEAPAWLLESDRVQHPESRALLWTLGSVVMLILLGLQLLHAERDYWRDHPTLGHWVTAAYDSLGQPLPEPRSLEALAIMRADIAGRVDDPGVLRVTAVLENSSPEPQPLPAIYIRLEDRWGMNMGYGFFLPSEWIHPDSRDTALERGQIEAGGRLPLRVALNDPTQEAVSFHMEPCWIEDEGFACKPQRGGAAFVR</sequence>
<dbReference type="Proteomes" id="UP001239019">
    <property type="component" value="Unassembled WGS sequence"/>
</dbReference>
<keyword evidence="4" id="KW-1185">Reference proteome</keyword>
<evidence type="ECO:0000259" key="2">
    <source>
        <dbReference type="Pfam" id="PF13717"/>
    </source>
</evidence>
<evidence type="ECO:0000256" key="1">
    <source>
        <dbReference type="SAM" id="MobiDB-lite"/>
    </source>
</evidence>
<evidence type="ECO:0000313" key="3">
    <source>
        <dbReference type="EMBL" id="MDQ2069641.1"/>
    </source>
</evidence>
<dbReference type="InterPro" id="IPR021834">
    <property type="entry name" value="DUF3426"/>
</dbReference>
<dbReference type="RefSeq" id="WP_306728138.1">
    <property type="nucleotide sequence ID" value="NZ_JAVDDT010000003.1"/>
</dbReference>
<dbReference type="InterPro" id="IPR011723">
    <property type="entry name" value="Znf/thioredoxin_put"/>
</dbReference>
<feature type="domain" description="Zinc finger/thioredoxin putative" evidence="2">
    <location>
        <begin position="1"/>
        <end position="36"/>
    </location>
</feature>
<feature type="compositionally biased region" description="Acidic residues" evidence="1">
    <location>
        <begin position="52"/>
        <end position="61"/>
    </location>
</feature>
<feature type="compositionally biased region" description="Basic and acidic residues" evidence="1">
    <location>
        <begin position="87"/>
        <end position="101"/>
    </location>
</feature>
<protein>
    <submittedName>
        <fullName evidence="3">DUF3426 domain-containing protein</fullName>
    </submittedName>
</protein>
<feature type="region of interest" description="Disordered" evidence="1">
    <location>
        <begin position="44"/>
        <end position="107"/>
    </location>
</feature>
<evidence type="ECO:0000313" key="4">
    <source>
        <dbReference type="Proteomes" id="UP001239019"/>
    </source>
</evidence>
<proteinExistence type="predicted"/>